<reference evidence="2 3" key="1">
    <citation type="journal article" date="2016" name="Front. Microbiol.">
        <title>Fuerstia marisgermanicae gen. nov., sp. nov., an Unusual Member of the Phylum Planctomycetes from the German Wadden Sea.</title>
        <authorList>
            <person name="Kohn T."/>
            <person name="Heuer A."/>
            <person name="Jogler M."/>
            <person name="Vollmers J."/>
            <person name="Boedeker C."/>
            <person name="Bunk B."/>
            <person name="Rast P."/>
            <person name="Borchert D."/>
            <person name="Glockner I."/>
            <person name="Freese H.M."/>
            <person name="Klenk H.P."/>
            <person name="Overmann J."/>
            <person name="Kaster A.K."/>
            <person name="Rohde M."/>
            <person name="Wiegand S."/>
            <person name="Jogler C."/>
        </authorList>
    </citation>
    <scope>NUCLEOTIDE SEQUENCE [LARGE SCALE GENOMIC DNA]</scope>
    <source>
        <strain evidence="2 3">NH11</strain>
    </source>
</reference>
<sequence length="403" mass="45824">MYSKWYCFSLGVFQSVDWMIFVIMTERTIATSTLCFVVHFVATGSLCLGQSAPEVVEAWRGRQDQFESISFQISGTKSEPRGYVQLPEGMRSKAPIVPLPQKDSTTPILSDVLLDFANGRLRCRVETVRQFWNSETEQFVSIPSDQTSYFNGQQAKKYQPHASNLANAPVEAIGTELNIYKGRARTIVFGLEHNPILYACGIIHTTLNFDPADLKPELRRSSFRLRSEIELEGNKCLVLRSVPDPSKRFYEFWVDADDPRIIRQVHGYGLNQKGKLWVTTKIDWQETEHGPLPSAWEIQRFEDSTEKVSVYNIKVDKFEVNPAVTDADFDIDPPPGTRVSDDNLPKEARKYVVAAPGKPNLPVGEHMRQEERATSRAWLFMSIAAVVVLLIAALIMYRRRRVS</sequence>
<proteinExistence type="predicted"/>
<gene>
    <name evidence="2" type="ORF">Fuma_03313</name>
</gene>
<accession>A0A1P8WI11</accession>
<evidence type="ECO:0000313" key="2">
    <source>
        <dbReference type="EMBL" id="APZ93695.1"/>
    </source>
</evidence>
<dbReference type="Gene3D" id="2.50.20.10">
    <property type="entry name" value="Lipoprotein localisation LolA/LolB/LppX"/>
    <property type="match status" value="1"/>
</dbReference>
<keyword evidence="1" id="KW-0812">Transmembrane</keyword>
<protein>
    <submittedName>
        <fullName evidence="2">Uncharacterized protein</fullName>
    </submittedName>
</protein>
<dbReference type="EMBL" id="CP017641">
    <property type="protein sequence ID" value="APZ93695.1"/>
    <property type="molecule type" value="Genomic_DNA"/>
</dbReference>
<organism evidence="2 3">
    <name type="scientific">Fuerstiella marisgermanici</name>
    <dbReference type="NCBI Taxonomy" id="1891926"/>
    <lineage>
        <taxon>Bacteria</taxon>
        <taxon>Pseudomonadati</taxon>
        <taxon>Planctomycetota</taxon>
        <taxon>Planctomycetia</taxon>
        <taxon>Planctomycetales</taxon>
        <taxon>Planctomycetaceae</taxon>
        <taxon>Fuerstiella</taxon>
    </lineage>
</organism>
<dbReference type="KEGG" id="fmr:Fuma_03313"/>
<evidence type="ECO:0000256" key="1">
    <source>
        <dbReference type="SAM" id="Phobius"/>
    </source>
</evidence>
<name>A0A1P8WI11_9PLAN</name>
<evidence type="ECO:0000313" key="3">
    <source>
        <dbReference type="Proteomes" id="UP000187735"/>
    </source>
</evidence>
<dbReference type="Proteomes" id="UP000187735">
    <property type="component" value="Chromosome"/>
</dbReference>
<feature type="transmembrane region" description="Helical" evidence="1">
    <location>
        <begin position="377"/>
        <end position="397"/>
    </location>
</feature>
<keyword evidence="1" id="KW-1133">Transmembrane helix</keyword>
<dbReference type="AlphaFoldDB" id="A0A1P8WI11"/>
<keyword evidence="1" id="KW-0472">Membrane</keyword>
<keyword evidence="3" id="KW-1185">Reference proteome</keyword>